<comment type="function">
    <text evidence="10 12">Specifically methylates the N3 position of the uracil ring of uridine 1498 (m3U1498) in 16S rRNA. Acts on the fully assembled 30S ribosomal subunit.</text>
</comment>
<dbReference type="GO" id="GO:0070475">
    <property type="term" value="P:rRNA base methylation"/>
    <property type="evidence" value="ECO:0007669"/>
    <property type="project" value="TreeGrafter"/>
</dbReference>
<keyword evidence="7 12" id="KW-0489">Methyltransferase</keyword>
<dbReference type="InterPro" id="IPR046887">
    <property type="entry name" value="RsmE_PUA-like"/>
</dbReference>
<sequence>MTLPVFLGEDMNPPPASLAVGQRASLGGAEGRHAASARRIGVGEWVEVVDGRGLRLTCEVSGGDKTSLSLVVRQVRQEDAPRPDIVLVQALAKGGRDEAAVEICTEIGVDRVIPWASQRAIVQWKGAKADKGRAKWQSVARAAAKQSRRAFVPRVEDVKDSAELARWIRALTDEAGVAFLCHEDASLSLGAALALAQDEGAVASLPARIALIVGPEGGIGPAETAQLTSAGANAVGLGDNVLRSSTAGAVALTLIRAAAGTY</sequence>
<dbReference type="Pfam" id="PF20260">
    <property type="entry name" value="PUA_4"/>
    <property type="match status" value="1"/>
</dbReference>
<evidence type="ECO:0000256" key="10">
    <source>
        <dbReference type="ARBA" id="ARBA00025699"/>
    </source>
</evidence>
<evidence type="ECO:0000256" key="11">
    <source>
        <dbReference type="ARBA" id="ARBA00047944"/>
    </source>
</evidence>
<dbReference type="EC" id="2.1.1.193" evidence="3 12"/>
<name>A0AAP9Y8S6_9ACTO</name>
<comment type="catalytic activity">
    <reaction evidence="11 12">
        <text>uridine(1498) in 16S rRNA + S-adenosyl-L-methionine = N(3)-methyluridine(1498) in 16S rRNA + S-adenosyl-L-homocysteine + H(+)</text>
        <dbReference type="Rhea" id="RHEA:42920"/>
        <dbReference type="Rhea" id="RHEA-COMP:10283"/>
        <dbReference type="Rhea" id="RHEA-COMP:10284"/>
        <dbReference type="ChEBI" id="CHEBI:15378"/>
        <dbReference type="ChEBI" id="CHEBI:57856"/>
        <dbReference type="ChEBI" id="CHEBI:59789"/>
        <dbReference type="ChEBI" id="CHEBI:65315"/>
        <dbReference type="ChEBI" id="CHEBI:74502"/>
        <dbReference type="EC" id="2.1.1.193"/>
    </reaction>
</comment>
<reference evidence="15 16" key="1">
    <citation type="submission" date="2020-12" db="EMBL/GenBank/DDBJ databases">
        <title>FDA dAtabase for Regulatory Grade micrObial Sequences (FDA-ARGOS): Supporting development and validation of Infectious Disease Dx tests.</title>
        <authorList>
            <person name="Sproer C."/>
            <person name="Gronow S."/>
            <person name="Severitt S."/>
            <person name="Schroder I."/>
            <person name="Tallon L."/>
            <person name="Sadzewicz L."/>
            <person name="Zhao X."/>
            <person name="Boylan J."/>
            <person name="Ott S."/>
            <person name="Bowen H."/>
            <person name="Vavikolanu K."/>
            <person name="Mehta A."/>
            <person name="Aluvathingal J."/>
            <person name="Nadendla S."/>
            <person name="Lowell S."/>
            <person name="Myers T."/>
            <person name="Yan Y."/>
            <person name="Sichtig H."/>
        </authorList>
    </citation>
    <scope>NUCLEOTIDE SEQUENCE [LARGE SCALE GENOMIC DNA]</scope>
    <source>
        <strain evidence="15 16">FDAARGOS_985</strain>
    </source>
</reference>
<proteinExistence type="inferred from homology"/>
<dbReference type="InterPro" id="IPR029026">
    <property type="entry name" value="tRNA_m1G_MTases_N"/>
</dbReference>
<dbReference type="GO" id="GO:0005737">
    <property type="term" value="C:cytoplasm"/>
    <property type="evidence" value="ECO:0007669"/>
    <property type="project" value="UniProtKB-SubCell"/>
</dbReference>
<dbReference type="InterPro" id="IPR006700">
    <property type="entry name" value="RsmE"/>
</dbReference>
<dbReference type="NCBIfam" id="NF008693">
    <property type="entry name" value="PRK11713.2-3"/>
    <property type="match status" value="1"/>
</dbReference>
<dbReference type="Gene3D" id="2.40.240.20">
    <property type="entry name" value="Hypothetical PUA domain-like, domain 1"/>
    <property type="match status" value="1"/>
</dbReference>
<evidence type="ECO:0000259" key="14">
    <source>
        <dbReference type="Pfam" id="PF20260"/>
    </source>
</evidence>
<evidence type="ECO:0000313" key="15">
    <source>
        <dbReference type="EMBL" id="QQC44241.1"/>
    </source>
</evidence>
<dbReference type="GO" id="GO:0070042">
    <property type="term" value="F:rRNA (uridine-N3-)-methyltransferase activity"/>
    <property type="evidence" value="ECO:0007669"/>
    <property type="project" value="TreeGrafter"/>
</dbReference>
<dbReference type="Pfam" id="PF04452">
    <property type="entry name" value="Methyltrans_RNA"/>
    <property type="match status" value="1"/>
</dbReference>
<feature type="domain" description="Ribosomal RNA small subunit methyltransferase E methyltransferase" evidence="13">
    <location>
        <begin position="83"/>
        <end position="255"/>
    </location>
</feature>
<comment type="subcellular location">
    <subcellularLocation>
        <location evidence="1 12">Cytoplasm</location>
    </subcellularLocation>
</comment>
<dbReference type="InterPro" id="IPR046886">
    <property type="entry name" value="RsmE_MTase_dom"/>
</dbReference>
<keyword evidence="8 12" id="KW-0808">Transferase</keyword>
<evidence type="ECO:0000259" key="13">
    <source>
        <dbReference type="Pfam" id="PF04452"/>
    </source>
</evidence>
<dbReference type="RefSeq" id="WP_198482595.1">
    <property type="nucleotide sequence ID" value="NZ_CP066065.1"/>
</dbReference>
<keyword evidence="6 12" id="KW-0698">rRNA processing</keyword>
<dbReference type="PANTHER" id="PTHR30027">
    <property type="entry name" value="RIBOSOMAL RNA SMALL SUBUNIT METHYLTRANSFERASE E"/>
    <property type="match status" value="1"/>
</dbReference>
<dbReference type="EMBL" id="CP066065">
    <property type="protein sequence ID" value="QQC44241.1"/>
    <property type="molecule type" value="Genomic_DNA"/>
</dbReference>
<dbReference type="InterPro" id="IPR029028">
    <property type="entry name" value="Alpha/beta_knot_MTases"/>
</dbReference>
<dbReference type="SUPFAM" id="SSF88697">
    <property type="entry name" value="PUA domain-like"/>
    <property type="match status" value="1"/>
</dbReference>
<dbReference type="Gene3D" id="3.40.1280.10">
    <property type="match status" value="1"/>
</dbReference>
<feature type="domain" description="Ribosomal RNA small subunit methyltransferase E PUA-like" evidence="14">
    <location>
        <begin position="26"/>
        <end position="72"/>
    </location>
</feature>
<evidence type="ECO:0000256" key="2">
    <source>
        <dbReference type="ARBA" id="ARBA00005528"/>
    </source>
</evidence>
<keyword evidence="5 12" id="KW-0963">Cytoplasm</keyword>
<evidence type="ECO:0000256" key="5">
    <source>
        <dbReference type="ARBA" id="ARBA00022490"/>
    </source>
</evidence>
<dbReference type="NCBIfam" id="TIGR00046">
    <property type="entry name" value="RsmE family RNA methyltransferase"/>
    <property type="match status" value="1"/>
</dbReference>
<protein>
    <recommendedName>
        <fullName evidence="4 12">Ribosomal RNA small subunit methyltransferase E</fullName>
        <ecNumber evidence="3 12">2.1.1.193</ecNumber>
    </recommendedName>
</protein>
<organism evidence="15 16">
    <name type="scientific">Schaalia meyeri</name>
    <dbReference type="NCBI Taxonomy" id="52773"/>
    <lineage>
        <taxon>Bacteria</taxon>
        <taxon>Bacillati</taxon>
        <taxon>Actinomycetota</taxon>
        <taxon>Actinomycetes</taxon>
        <taxon>Actinomycetales</taxon>
        <taxon>Actinomycetaceae</taxon>
        <taxon>Schaalia</taxon>
    </lineage>
</organism>
<evidence type="ECO:0000256" key="12">
    <source>
        <dbReference type="PIRNR" id="PIRNR015601"/>
    </source>
</evidence>
<dbReference type="InterPro" id="IPR015947">
    <property type="entry name" value="PUA-like_sf"/>
</dbReference>
<evidence type="ECO:0000256" key="1">
    <source>
        <dbReference type="ARBA" id="ARBA00004496"/>
    </source>
</evidence>
<evidence type="ECO:0000256" key="8">
    <source>
        <dbReference type="ARBA" id="ARBA00022679"/>
    </source>
</evidence>
<keyword evidence="9 12" id="KW-0949">S-adenosyl-L-methionine</keyword>
<keyword evidence="16" id="KW-1185">Reference proteome</keyword>
<evidence type="ECO:0000256" key="9">
    <source>
        <dbReference type="ARBA" id="ARBA00022691"/>
    </source>
</evidence>
<evidence type="ECO:0000313" key="16">
    <source>
        <dbReference type="Proteomes" id="UP000595220"/>
    </source>
</evidence>
<dbReference type="CDD" id="cd18084">
    <property type="entry name" value="RsmE-like"/>
    <property type="match status" value="1"/>
</dbReference>
<dbReference type="PANTHER" id="PTHR30027:SF3">
    <property type="entry name" value="16S RRNA (URACIL(1498)-N(3))-METHYLTRANSFERASE"/>
    <property type="match status" value="1"/>
</dbReference>
<gene>
    <name evidence="15" type="ORF">I6H42_02160</name>
</gene>
<dbReference type="AlphaFoldDB" id="A0AAP9Y8S6"/>
<dbReference type="PIRSF" id="PIRSF015601">
    <property type="entry name" value="MTase_slr0722"/>
    <property type="match status" value="1"/>
</dbReference>
<evidence type="ECO:0000256" key="7">
    <source>
        <dbReference type="ARBA" id="ARBA00022603"/>
    </source>
</evidence>
<evidence type="ECO:0000256" key="3">
    <source>
        <dbReference type="ARBA" id="ARBA00012328"/>
    </source>
</evidence>
<evidence type="ECO:0000256" key="6">
    <source>
        <dbReference type="ARBA" id="ARBA00022552"/>
    </source>
</evidence>
<dbReference type="SUPFAM" id="SSF75217">
    <property type="entry name" value="alpha/beta knot"/>
    <property type="match status" value="1"/>
</dbReference>
<accession>A0AAP9Y8S6</accession>
<dbReference type="Proteomes" id="UP000595220">
    <property type="component" value="Chromosome"/>
</dbReference>
<evidence type="ECO:0000256" key="4">
    <source>
        <dbReference type="ARBA" id="ARBA00013673"/>
    </source>
</evidence>
<comment type="similarity">
    <text evidence="2 12">Belongs to the RNA methyltransferase RsmE family.</text>
</comment>